<protein>
    <submittedName>
        <fullName evidence="1">Uncharacterized protein</fullName>
    </submittedName>
</protein>
<dbReference type="OrthoDB" id="6372157at2"/>
<sequence>MKYRDIKGVMQARTGLFLYDPPTGKGKSYAARELLYQNAKRGTDKQIFITNNIKNLSTNEIKAFYKKDDREAEFANEVLHIKANVDFLLSNLTTLTDYPEEYKTELYKKTFKAVLEYHGEEGERKRELKQIIREDLEPQFRSELKKMIGNNLPRQLEERQRIINEDKNWQWLSKLYPTAKIWNYKIFFLTVKKFIQVIDPIIDKNFVFLNSYLTEGATIVIDEFDETKEVILADIIDYALSSRFELFKIFRRVYHALTNPRHEKILKKYDDKLKRSFLEKRGENFPGLILEAKELYDKYRIDLTYRTDDATVNTNRVVLFDGENHFSYDDKKIYTSAVVNTAEDRVDLSFVSKEKYEATVLEKRQLRPIEMITELYYFIEKFKAAVEQWAYQLRTETNNMRGINDSRMTRHQSITSLFNHFEFSPDEIEKLVNRKMGPVQLRRNIKDETKIQLQWYEYVDSDNNFFDTMIQMMRIEDIPESTIITLAKRARVIGLSATALVPTVIGNYDLRRIQSQLGKDYHVATEDETLLSHQTKNDYQKAHTLYKENQIAFKTYAFDQFYDLSFTDKKLSEIIYHYQNENCSETPEHLARETKVAIDNLMDRIDQENITFYQNRYLELLESFCIFLTSPKQQSLLALQNTLPKIKKAEFEAEFIQKTFKKLANYYQVKADIFILKSESYEERKQELMQRLSSGEKIYILTSYATTGAGQNLQYAFGEEIETVCLQSDLSEEMKSMLKDIDGIYLGNITYLLSYLQKNIADEALNRQILKFLLEIEYIFGNGEISREYKNNLVGDILKIYATRQYQPLKTGVLAKTPSVRLKATKLVIQAVGRITRTENKTKNITVLISPTLLDTITSEGLNLEMLTPEMRAILNLKQKEQNKVNPQVIARRRRNNFHLKNSRLYVDRLLANIHTSEKARADWRNLRLALLQAPTCKFLPTDGLADAYIEAPDGFNNQYFYAVDEWETYYFGTSKSDLKRQFKGEIPTIYEVSQENVRLQTLLKYPGLKEYFIENNFKTEFEMNPYIVNPKIYQAILKGAYGEVAGRFIVEQELDISLFEIKTASAFELFDFYDKQNNYYDFKNWHEMTKVPAEKMYAKIRQKLKDVGGQKAWLLNLFKPDKEVAFRIMPAIIEIPWLLDDKGNSALKEWYPKIRREENET</sequence>
<name>A0A1L8R8S5_9ENTE</name>
<dbReference type="RefSeq" id="WP_071864153.1">
    <property type="nucleotide sequence ID" value="NZ_JBHLVQ010000033.1"/>
</dbReference>
<evidence type="ECO:0000313" key="1">
    <source>
        <dbReference type="EMBL" id="OJG16132.1"/>
    </source>
</evidence>
<reference evidence="1 2" key="1">
    <citation type="submission" date="2014-12" db="EMBL/GenBank/DDBJ databases">
        <title>Draft genome sequences of 29 type strains of Enterococci.</title>
        <authorList>
            <person name="Zhong Z."/>
            <person name="Sun Z."/>
            <person name="Liu W."/>
            <person name="Zhang W."/>
            <person name="Zhang H."/>
        </authorList>
    </citation>
    <scope>NUCLEOTIDE SEQUENCE [LARGE SCALE GENOMIC DNA]</scope>
    <source>
        <strain evidence="1 2">DSM 21207</strain>
    </source>
</reference>
<dbReference type="Proteomes" id="UP000182835">
    <property type="component" value="Unassembled WGS sequence"/>
</dbReference>
<dbReference type="AlphaFoldDB" id="A0A1L8R8S5"/>
<dbReference type="EMBL" id="JXKG01000003">
    <property type="protein sequence ID" value="OJG16132.1"/>
    <property type="molecule type" value="Genomic_DNA"/>
</dbReference>
<organism evidence="1 2">
    <name type="scientific">Enterococcus canintestini</name>
    <dbReference type="NCBI Taxonomy" id="317010"/>
    <lineage>
        <taxon>Bacteria</taxon>
        <taxon>Bacillati</taxon>
        <taxon>Bacillota</taxon>
        <taxon>Bacilli</taxon>
        <taxon>Lactobacillales</taxon>
        <taxon>Enterococcaceae</taxon>
        <taxon>Enterococcus</taxon>
    </lineage>
</organism>
<proteinExistence type="predicted"/>
<dbReference type="STRING" id="317010.RU96_GL001629"/>
<evidence type="ECO:0000313" key="2">
    <source>
        <dbReference type="Proteomes" id="UP000182835"/>
    </source>
</evidence>
<comment type="caution">
    <text evidence="1">The sequence shown here is derived from an EMBL/GenBank/DDBJ whole genome shotgun (WGS) entry which is preliminary data.</text>
</comment>
<accession>A0A1L8R8S5</accession>
<gene>
    <name evidence="1" type="ORF">RU96_GL001629</name>
</gene>